<gene>
    <name evidence="1" type="ORF">CRG98_026096</name>
</gene>
<protein>
    <submittedName>
        <fullName evidence="1">Uncharacterized protein</fullName>
    </submittedName>
</protein>
<accession>A0A2I0JBC4</accession>
<proteinExistence type="predicted"/>
<dbReference type="Proteomes" id="UP000233551">
    <property type="component" value="Unassembled WGS sequence"/>
</dbReference>
<dbReference type="AlphaFoldDB" id="A0A2I0JBC4"/>
<evidence type="ECO:0000313" key="2">
    <source>
        <dbReference type="Proteomes" id="UP000233551"/>
    </source>
</evidence>
<name>A0A2I0JBC4_PUNGR</name>
<reference evidence="1 2" key="1">
    <citation type="submission" date="2017-11" db="EMBL/GenBank/DDBJ databases">
        <title>De-novo sequencing of pomegranate (Punica granatum L.) genome.</title>
        <authorList>
            <person name="Akparov Z."/>
            <person name="Amiraslanov A."/>
            <person name="Hajiyeva S."/>
            <person name="Abbasov M."/>
            <person name="Kaur K."/>
            <person name="Hamwieh A."/>
            <person name="Solovyev V."/>
            <person name="Salamov A."/>
            <person name="Braich B."/>
            <person name="Kosarev P."/>
            <person name="Mahmoud A."/>
            <person name="Hajiyev E."/>
            <person name="Babayeva S."/>
            <person name="Izzatullayeva V."/>
            <person name="Mammadov A."/>
            <person name="Mammadov A."/>
            <person name="Sharifova S."/>
            <person name="Ojaghi J."/>
            <person name="Eynullazada K."/>
            <person name="Bayramov B."/>
            <person name="Abdulazimova A."/>
            <person name="Shahmuradov I."/>
        </authorList>
    </citation>
    <scope>NUCLEOTIDE SEQUENCE [LARGE SCALE GENOMIC DNA]</scope>
    <source>
        <strain evidence="2">cv. AG2017</strain>
        <tissue evidence="1">Leaf</tissue>
    </source>
</reference>
<dbReference type="EMBL" id="PGOL01001853">
    <property type="protein sequence ID" value="PKI53551.1"/>
    <property type="molecule type" value="Genomic_DNA"/>
</dbReference>
<sequence length="173" mass="19488">MGSVWQRQRSNSKTQKTGDSVGLLAMIRRFQTNIVKSKVHKNPTVVSSLQHTAACRPLSTLALSTNPPTRAIELKSQALHPTKHILRSDCGFRVRRWVLFRAFYRQPGVGIGALYVLEGHQSHPFSISPSRSNPLIRFIFVVQGTATLTNAARRSRKLEIRQLSISDKLLQVY</sequence>
<keyword evidence="2" id="KW-1185">Reference proteome</keyword>
<evidence type="ECO:0000313" key="1">
    <source>
        <dbReference type="EMBL" id="PKI53551.1"/>
    </source>
</evidence>
<organism evidence="1 2">
    <name type="scientific">Punica granatum</name>
    <name type="common">Pomegranate</name>
    <dbReference type="NCBI Taxonomy" id="22663"/>
    <lineage>
        <taxon>Eukaryota</taxon>
        <taxon>Viridiplantae</taxon>
        <taxon>Streptophyta</taxon>
        <taxon>Embryophyta</taxon>
        <taxon>Tracheophyta</taxon>
        <taxon>Spermatophyta</taxon>
        <taxon>Magnoliopsida</taxon>
        <taxon>eudicotyledons</taxon>
        <taxon>Gunneridae</taxon>
        <taxon>Pentapetalae</taxon>
        <taxon>rosids</taxon>
        <taxon>malvids</taxon>
        <taxon>Myrtales</taxon>
        <taxon>Lythraceae</taxon>
        <taxon>Punica</taxon>
    </lineage>
</organism>
<comment type="caution">
    <text evidence="1">The sequence shown here is derived from an EMBL/GenBank/DDBJ whole genome shotgun (WGS) entry which is preliminary data.</text>
</comment>